<evidence type="ECO:0000313" key="2">
    <source>
        <dbReference type="EMBL" id="CAD7581782.1"/>
    </source>
</evidence>
<name>A0A7R9JM14_TIMCA</name>
<protein>
    <submittedName>
        <fullName evidence="2">(California timema) hypothetical protein</fullName>
    </submittedName>
</protein>
<accession>A0A7R9JM14</accession>
<feature type="signal peptide" evidence="1">
    <location>
        <begin position="1"/>
        <end position="16"/>
    </location>
</feature>
<evidence type="ECO:0000256" key="1">
    <source>
        <dbReference type="SAM" id="SignalP"/>
    </source>
</evidence>
<gene>
    <name evidence="2" type="ORF">TCMB3V08_LOCUS14315</name>
</gene>
<dbReference type="AlphaFoldDB" id="A0A7R9JM14"/>
<organism evidence="2">
    <name type="scientific">Timema californicum</name>
    <name type="common">California timema</name>
    <name type="synonym">Walking stick</name>
    <dbReference type="NCBI Taxonomy" id="61474"/>
    <lineage>
        <taxon>Eukaryota</taxon>
        <taxon>Metazoa</taxon>
        <taxon>Ecdysozoa</taxon>
        <taxon>Arthropoda</taxon>
        <taxon>Hexapoda</taxon>
        <taxon>Insecta</taxon>
        <taxon>Pterygota</taxon>
        <taxon>Neoptera</taxon>
        <taxon>Polyneoptera</taxon>
        <taxon>Phasmatodea</taxon>
        <taxon>Timematodea</taxon>
        <taxon>Timematoidea</taxon>
        <taxon>Timematidae</taxon>
        <taxon>Timema</taxon>
    </lineage>
</organism>
<feature type="chain" id="PRO_5031471483" evidence="1">
    <location>
        <begin position="17"/>
        <end position="42"/>
    </location>
</feature>
<sequence length="42" mass="4752">MSSVSLFRLSTMVVAGVPCSVPCVERLFHHGSWMDVRRWCAL</sequence>
<proteinExistence type="predicted"/>
<reference evidence="2" key="1">
    <citation type="submission" date="2020-11" db="EMBL/GenBank/DDBJ databases">
        <authorList>
            <person name="Tran Van P."/>
        </authorList>
    </citation>
    <scope>NUCLEOTIDE SEQUENCE</scope>
</reference>
<keyword evidence="1" id="KW-0732">Signal</keyword>
<dbReference type="EMBL" id="OE231966">
    <property type="protein sequence ID" value="CAD7581782.1"/>
    <property type="molecule type" value="Genomic_DNA"/>
</dbReference>